<gene>
    <name evidence="6" type="ORF">METZ01_LOCUS45196</name>
</gene>
<organism evidence="6">
    <name type="scientific">marine metagenome</name>
    <dbReference type="NCBI Taxonomy" id="408172"/>
    <lineage>
        <taxon>unclassified sequences</taxon>
        <taxon>metagenomes</taxon>
        <taxon>ecological metagenomes</taxon>
    </lineage>
</organism>
<dbReference type="Gene3D" id="3.30.420.100">
    <property type="match status" value="1"/>
</dbReference>
<dbReference type="AlphaFoldDB" id="A0A381RKJ8"/>
<dbReference type="GO" id="GO:0006412">
    <property type="term" value="P:translation"/>
    <property type="evidence" value="ECO:0007669"/>
    <property type="project" value="InterPro"/>
</dbReference>
<evidence type="ECO:0000256" key="1">
    <source>
        <dbReference type="ARBA" id="ARBA00007116"/>
    </source>
</evidence>
<dbReference type="GO" id="GO:0003735">
    <property type="term" value="F:structural constituent of ribosome"/>
    <property type="evidence" value="ECO:0007669"/>
    <property type="project" value="InterPro"/>
</dbReference>
<evidence type="ECO:0000256" key="4">
    <source>
        <dbReference type="ARBA" id="ARBA00022980"/>
    </source>
</evidence>
<dbReference type="Pfam" id="PF00861">
    <property type="entry name" value="Ribosomal_L18p"/>
    <property type="match status" value="1"/>
</dbReference>
<keyword evidence="2" id="KW-0699">rRNA-binding</keyword>
<keyword evidence="4" id="KW-0689">Ribosomal protein</keyword>
<evidence type="ECO:0000256" key="2">
    <source>
        <dbReference type="ARBA" id="ARBA00022730"/>
    </source>
</evidence>
<evidence type="ECO:0000256" key="5">
    <source>
        <dbReference type="ARBA" id="ARBA00023274"/>
    </source>
</evidence>
<dbReference type="HAMAP" id="MF_01337_B">
    <property type="entry name" value="Ribosomal_uL18_B"/>
    <property type="match status" value="1"/>
</dbReference>
<evidence type="ECO:0000313" key="6">
    <source>
        <dbReference type="EMBL" id="SUZ92342.1"/>
    </source>
</evidence>
<proteinExistence type="inferred from homology"/>
<dbReference type="SUPFAM" id="SSF53137">
    <property type="entry name" value="Translational machinery components"/>
    <property type="match status" value="1"/>
</dbReference>
<reference evidence="6" key="1">
    <citation type="submission" date="2018-05" db="EMBL/GenBank/DDBJ databases">
        <authorList>
            <person name="Lanie J.A."/>
            <person name="Ng W.-L."/>
            <person name="Kazmierczak K.M."/>
            <person name="Andrzejewski T.M."/>
            <person name="Davidsen T.M."/>
            <person name="Wayne K.J."/>
            <person name="Tettelin H."/>
            <person name="Glass J.I."/>
            <person name="Rusch D."/>
            <person name="Podicherti R."/>
            <person name="Tsui H.-C.T."/>
            <person name="Winkler M.E."/>
        </authorList>
    </citation>
    <scope>NUCLEOTIDE SEQUENCE</scope>
</reference>
<comment type="similarity">
    <text evidence="1">Belongs to the universal ribosomal protein uL18 family.</text>
</comment>
<dbReference type="CDD" id="cd00432">
    <property type="entry name" value="Ribosomal_L18_L5e"/>
    <property type="match status" value="1"/>
</dbReference>
<evidence type="ECO:0000256" key="3">
    <source>
        <dbReference type="ARBA" id="ARBA00022884"/>
    </source>
</evidence>
<dbReference type="InterPro" id="IPR005484">
    <property type="entry name" value="Ribosomal_uL18_bac/plant/anim"/>
</dbReference>
<evidence type="ECO:0008006" key="7">
    <source>
        <dbReference type="Google" id="ProtNLM"/>
    </source>
</evidence>
<dbReference type="InterPro" id="IPR004389">
    <property type="entry name" value="Ribosomal_uL18_bac-type"/>
</dbReference>
<dbReference type="GO" id="GO:0008097">
    <property type="term" value="F:5S rRNA binding"/>
    <property type="evidence" value="ECO:0007669"/>
    <property type="project" value="TreeGrafter"/>
</dbReference>
<dbReference type="EMBL" id="UINC01002051">
    <property type="protein sequence ID" value="SUZ92342.1"/>
    <property type="molecule type" value="Genomic_DNA"/>
</dbReference>
<protein>
    <recommendedName>
        <fullName evidence="7">50S ribosomal protein L18</fullName>
    </recommendedName>
</protein>
<dbReference type="PANTHER" id="PTHR12899">
    <property type="entry name" value="39S RIBOSOMAL PROTEIN L18, MITOCHONDRIAL"/>
    <property type="match status" value="1"/>
</dbReference>
<dbReference type="FunFam" id="3.30.420.100:FF:000001">
    <property type="entry name" value="50S ribosomal protein L18"/>
    <property type="match status" value="1"/>
</dbReference>
<dbReference type="NCBIfam" id="TIGR00060">
    <property type="entry name" value="L18_bact"/>
    <property type="match status" value="1"/>
</dbReference>
<keyword evidence="5" id="KW-0687">Ribonucleoprotein</keyword>
<accession>A0A381RKJ8</accession>
<dbReference type="GO" id="GO:0022625">
    <property type="term" value="C:cytosolic large ribosomal subunit"/>
    <property type="evidence" value="ECO:0007669"/>
    <property type="project" value="TreeGrafter"/>
</dbReference>
<keyword evidence="3" id="KW-0694">RNA-binding</keyword>
<name>A0A381RKJ8_9ZZZZ</name>
<dbReference type="InterPro" id="IPR057268">
    <property type="entry name" value="Ribosomal_L18"/>
</dbReference>
<sequence>MRLDKKQNRLRRSRKPRAKIRELGVNRLCIHRTPRHIYAQIISSDGSSVLVSASTLEKEVRETTKLTGNKAAAAIIGSRIAKKAKQAGIKLEVAFDRSGFSYHGRIKELADAARTSGLKF</sequence>
<dbReference type="PANTHER" id="PTHR12899:SF3">
    <property type="entry name" value="LARGE RIBOSOMAL SUBUNIT PROTEIN UL18M"/>
    <property type="match status" value="1"/>
</dbReference>